<dbReference type="AlphaFoldDB" id="A0A8X6P8V4"/>
<gene>
    <name evidence="2" type="ORF">NPIL_7632</name>
</gene>
<keyword evidence="3" id="KW-1185">Reference proteome</keyword>
<dbReference type="EMBL" id="BMAW01067047">
    <property type="protein sequence ID" value="GFT57923.1"/>
    <property type="molecule type" value="Genomic_DNA"/>
</dbReference>
<protein>
    <submittedName>
        <fullName evidence="2">Uncharacterized protein</fullName>
    </submittedName>
</protein>
<accession>A0A8X6P8V4</accession>
<evidence type="ECO:0000256" key="1">
    <source>
        <dbReference type="SAM" id="MobiDB-lite"/>
    </source>
</evidence>
<feature type="region of interest" description="Disordered" evidence="1">
    <location>
        <begin position="45"/>
        <end position="87"/>
    </location>
</feature>
<organism evidence="2 3">
    <name type="scientific">Nephila pilipes</name>
    <name type="common">Giant wood spider</name>
    <name type="synonym">Nephila maculata</name>
    <dbReference type="NCBI Taxonomy" id="299642"/>
    <lineage>
        <taxon>Eukaryota</taxon>
        <taxon>Metazoa</taxon>
        <taxon>Ecdysozoa</taxon>
        <taxon>Arthropoda</taxon>
        <taxon>Chelicerata</taxon>
        <taxon>Arachnida</taxon>
        <taxon>Araneae</taxon>
        <taxon>Araneomorphae</taxon>
        <taxon>Entelegynae</taxon>
        <taxon>Araneoidea</taxon>
        <taxon>Nephilidae</taxon>
        <taxon>Nephila</taxon>
    </lineage>
</organism>
<reference evidence="2" key="1">
    <citation type="submission" date="2020-08" db="EMBL/GenBank/DDBJ databases">
        <title>Multicomponent nature underlies the extraordinary mechanical properties of spider dragline silk.</title>
        <authorList>
            <person name="Kono N."/>
            <person name="Nakamura H."/>
            <person name="Mori M."/>
            <person name="Yoshida Y."/>
            <person name="Ohtoshi R."/>
            <person name="Malay A.D."/>
            <person name="Moran D.A.P."/>
            <person name="Tomita M."/>
            <person name="Numata K."/>
            <person name="Arakawa K."/>
        </authorList>
    </citation>
    <scope>NUCLEOTIDE SEQUENCE</scope>
</reference>
<name>A0A8X6P8V4_NEPPI</name>
<sequence length="158" mass="17240">MEGRRDRGWLLAIWLRSSFGDASAGRRVAIPFVFLESSSIKPLLKDGQSPSMMSEVEGKKRQKRGRIQTPCDVPDGDGPECPPKLGPTLRAQRRVDLAPTNSSAQCEMIKMSGSFCGPCGNCTCAPLFPLVEEAGFLECSHQMMKIKIKKGLGIKMAP</sequence>
<comment type="caution">
    <text evidence="2">The sequence shown here is derived from an EMBL/GenBank/DDBJ whole genome shotgun (WGS) entry which is preliminary data.</text>
</comment>
<dbReference type="Proteomes" id="UP000887013">
    <property type="component" value="Unassembled WGS sequence"/>
</dbReference>
<proteinExistence type="predicted"/>
<evidence type="ECO:0000313" key="3">
    <source>
        <dbReference type="Proteomes" id="UP000887013"/>
    </source>
</evidence>
<evidence type="ECO:0000313" key="2">
    <source>
        <dbReference type="EMBL" id="GFT57923.1"/>
    </source>
</evidence>